<dbReference type="Proteomes" id="UP000754644">
    <property type="component" value="Unassembled WGS sequence"/>
</dbReference>
<comment type="caution">
    <text evidence="2">The sequence shown here is derived from an EMBL/GenBank/DDBJ whole genome shotgun (WGS) entry which is preliminary data.</text>
</comment>
<accession>A0A973A830</accession>
<dbReference type="EMBL" id="JABMOJ010000305">
    <property type="protein sequence ID" value="NQV65339.1"/>
    <property type="molecule type" value="Genomic_DNA"/>
</dbReference>
<gene>
    <name evidence="2" type="ORF">HQ497_08230</name>
</gene>
<feature type="non-terminal residue" evidence="2">
    <location>
        <position position="1"/>
    </location>
</feature>
<name>A0A973A830_9GAMM</name>
<evidence type="ECO:0000313" key="2">
    <source>
        <dbReference type="EMBL" id="NQV65339.1"/>
    </source>
</evidence>
<feature type="region of interest" description="Disordered" evidence="1">
    <location>
        <begin position="1"/>
        <end position="33"/>
    </location>
</feature>
<sequence length="480" mass="53991">FTTTPRARQDRRGTPTTLLNTRRIGGAPKATGVPGLELTGLEANRPSELVGAAKITGQNGKFRYGTLAAFEEDTLLRGEINGAPATVEQAGRDFGAARILYEDISGGARRSIGWLGTFVAHPQNDAMVNGIDAHYLTANGQWNTDLQLMFSDVEGIQGEGAFVDVSYTPSQGRKHSLAVDYFSDDLLINDFGFLERNNLIGGRYAYQRNESNFNHIKSKQTQFQIVQYYNADGLQVKRGLFSSQERQLNNNDFVFAKLNYFPARWDDINSNGNGNYRIDGRFDAGAFYATDESQKISAQAGVFYTDEAIGGGSKELELQLTWRPTDRFSLQAGVSFEDKKGWLLHYADREFVTYNATFWRPKLEADFFLSSRQQFRITAQWAGIKAFEDGRWAVPAGDGRLEPVVKPADDDLRDFSISRLTFQARYRWEIAPLSDLFVVYTRGSNVPSRPRESFSNLLTDSWTERLVDVLVVKLRYRLGN</sequence>
<dbReference type="AlphaFoldDB" id="A0A973A830"/>
<evidence type="ECO:0000256" key="1">
    <source>
        <dbReference type="SAM" id="MobiDB-lite"/>
    </source>
</evidence>
<organism evidence="2 3">
    <name type="scientific">SAR86 cluster bacterium</name>
    <dbReference type="NCBI Taxonomy" id="2030880"/>
    <lineage>
        <taxon>Bacteria</taxon>
        <taxon>Pseudomonadati</taxon>
        <taxon>Pseudomonadota</taxon>
        <taxon>Gammaproteobacteria</taxon>
        <taxon>SAR86 cluster</taxon>
    </lineage>
</organism>
<protein>
    <submittedName>
        <fullName evidence="2">Uncharacterized protein</fullName>
    </submittedName>
</protein>
<evidence type="ECO:0000313" key="3">
    <source>
        <dbReference type="Proteomes" id="UP000754644"/>
    </source>
</evidence>
<reference evidence="2" key="1">
    <citation type="submission" date="2020-05" db="EMBL/GenBank/DDBJ databases">
        <title>Sulfur intermediates as new biogeochemical hubs in an aquatic model microbial ecosystem.</title>
        <authorList>
            <person name="Vigneron A."/>
        </authorList>
    </citation>
    <scope>NUCLEOTIDE SEQUENCE</scope>
    <source>
        <strain evidence="2">Bin.250</strain>
    </source>
</reference>
<proteinExistence type="predicted"/>